<sequence>MPIYAYRCETCGFTKDHLQKLSDAALSICPECGQATYRKQVTAAGFQLKGSGWYVTDFKGGNKAPATATKGSESKDSPAAGGTASSSSAANSTASEKSGTSASPDTASTSAKSTPAANGKE</sequence>
<evidence type="ECO:0000259" key="2">
    <source>
        <dbReference type="SMART" id="SM00834"/>
    </source>
</evidence>
<dbReference type="PATRIC" id="fig|1454004.3.peg.2899"/>
<dbReference type="PANTHER" id="PTHR34404:SF2">
    <property type="entry name" value="CONSERVED SERINE RICH PROTEIN"/>
    <property type="match status" value="1"/>
</dbReference>
<feature type="compositionally biased region" description="Low complexity" evidence="1">
    <location>
        <begin position="79"/>
        <end position="121"/>
    </location>
</feature>
<keyword evidence="4" id="KW-1185">Reference proteome</keyword>
<dbReference type="InterPro" id="IPR013429">
    <property type="entry name" value="Regulatory_FmdB_Zinc_ribbon"/>
</dbReference>
<organism evidence="3 4">
    <name type="scientific">Accumulibacter regalis</name>
    <dbReference type="NCBI Taxonomy" id="522306"/>
    <lineage>
        <taxon>Bacteria</taxon>
        <taxon>Pseudomonadati</taxon>
        <taxon>Pseudomonadota</taxon>
        <taxon>Betaproteobacteria</taxon>
        <taxon>Candidatus Accumulibacter</taxon>
    </lineage>
</organism>
<reference evidence="3" key="1">
    <citation type="submission" date="2014-02" db="EMBL/GenBank/DDBJ databases">
        <title>Expanding our view of genomic diversity in Candidatus Accumulibacter clades.</title>
        <authorList>
            <person name="Skennerton C.T."/>
            <person name="Barr J.J."/>
            <person name="Slater F.R."/>
            <person name="Bond P.L."/>
            <person name="Tyson G.W."/>
        </authorList>
    </citation>
    <scope>NUCLEOTIDE SEQUENCE [LARGE SCALE GENOMIC DNA]</scope>
</reference>
<dbReference type="AlphaFoldDB" id="A0A011PHI8"/>
<evidence type="ECO:0000256" key="1">
    <source>
        <dbReference type="SAM" id="MobiDB-lite"/>
    </source>
</evidence>
<protein>
    <submittedName>
        <fullName evidence="3">Regulatory protein, FmdB family</fullName>
    </submittedName>
</protein>
<proteinExistence type="predicted"/>
<feature type="domain" description="Putative regulatory protein FmdB zinc ribbon" evidence="2">
    <location>
        <begin position="1"/>
        <end position="42"/>
    </location>
</feature>
<name>A0A011PHI8_ACCRE</name>
<dbReference type="NCBIfam" id="TIGR02605">
    <property type="entry name" value="CxxC_CxxC_SSSS"/>
    <property type="match status" value="1"/>
</dbReference>
<dbReference type="STRING" id="1454004.AW11_02803"/>
<accession>A0A011PHI8</accession>
<feature type="region of interest" description="Disordered" evidence="1">
    <location>
        <begin position="63"/>
        <end position="121"/>
    </location>
</feature>
<dbReference type="eggNOG" id="COG2331">
    <property type="taxonomic scope" value="Bacteria"/>
</dbReference>
<dbReference type="EMBL" id="JEMY01000038">
    <property type="protein sequence ID" value="EXI87011.1"/>
    <property type="molecule type" value="Genomic_DNA"/>
</dbReference>
<dbReference type="Pfam" id="PF09723">
    <property type="entry name" value="Zn_ribbon_8"/>
    <property type="match status" value="1"/>
</dbReference>
<evidence type="ECO:0000313" key="3">
    <source>
        <dbReference type="EMBL" id="EXI87011.1"/>
    </source>
</evidence>
<gene>
    <name evidence="3" type="ORF">AW11_02803</name>
</gene>
<evidence type="ECO:0000313" key="4">
    <source>
        <dbReference type="Proteomes" id="UP000022141"/>
    </source>
</evidence>
<comment type="caution">
    <text evidence="3">The sequence shown here is derived from an EMBL/GenBank/DDBJ whole genome shotgun (WGS) entry which is preliminary data.</text>
</comment>
<dbReference type="PANTHER" id="PTHR34404">
    <property type="entry name" value="REGULATORY PROTEIN, FMDB FAMILY"/>
    <property type="match status" value="1"/>
</dbReference>
<dbReference type="Proteomes" id="UP000022141">
    <property type="component" value="Unassembled WGS sequence"/>
</dbReference>
<dbReference type="SMART" id="SM00834">
    <property type="entry name" value="CxxC_CXXC_SSSS"/>
    <property type="match status" value="1"/>
</dbReference>